<feature type="non-terminal residue" evidence="2">
    <location>
        <position position="1"/>
    </location>
</feature>
<evidence type="ECO:0000313" key="2">
    <source>
        <dbReference type="EMBL" id="JAQ04795.1"/>
    </source>
</evidence>
<reference evidence="2" key="1">
    <citation type="journal article" date="2016" name="Gigascience">
        <title>De novo construction of an expanded transcriptome assembly for the western tarnished plant bug, Lygus hesperus.</title>
        <authorList>
            <person name="Tassone E.E."/>
            <person name="Geib S.M."/>
            <person name="Hall B."/>
            <person name="Fabrick J.A."/>
            <person name="Brent C.S."/>
            <person name="Hull J.J."/>
        </authorList>
    </citation>
    <scope>NUCLEOTIDE SEQUENCE</scope>
</reference>
<gene>
    <name evidence="2" type="ORF">g.19713</name>
    <name evidence="1" type="ORF">g.19715</name>
</gene>
<protein>
    <submittedName>
        <fullName evidence="2">Uncharacterized protein</fullName>
    </submittedName>
</protein>
<accession>A0A146LB43</accession>
<name>A0A146LB43_LYGHE</name>
<organism evidence="2">
    <name type="scientific">Lygus hesperus</name>
    <name type="common">Western plant bug</name>
    <dbReference type="NCBI Taxonomy" id="30085"/>
    <lineage>
        <taxon>Eukaryota</taxon>
        <taxon>Metazoa</taxon>
        <taxon>Ecdysozoa</taxon>
        <taxon>Arthropoda</taxon>
        <taxon>Hexapoda</taxon>
        <taxon>Insecta</taxon>
        <taxon>Pterygota</taxon>
        <taxon>Neoptera</taxon>
        <taxon>Paraneoptera</taxon>
        <taxon>Hemiptera</taxon>
        <taxon>Heteroptera</taxon>
        <taxon>Panheteroptera</taxon>
        <taxon>Cimicomorpha</taxon>
        <taxon>Miridae</taxon>
        <taxon>Mirini</taxon>
        <taxon>Lygus</taxon>
    </lineage>
</organism>
<dbReference type="AlphaFoldDB" id="A0A146LB43"/>
<sequence>FFFFCCCCGDKRQQWSIRVHVCASDEGLRRQRRSSAKSGKPYVRCDGDKSVKQAEKMWDVQSAVEPETRMRRSAHHGFDMLPAYLRVAILTPLGSAMLARLTRSGSVILPSLS</sequence>
<dbReference type="EMBL" id="GDHC01018658">
    <property type="protein sequence ID" value="JAP99970.1"/>
    <property type="molecule type" value="Transcribed_RNA"/>
</dbReference>
<evidence type="ECO:0000313" key="1">
    <source>
        <dbReference type="EMBL" id="JAP99970.1"/>
    </source>
</evidence>
<proteinExistence type="predicted"/>
<dbReference type="EMBL" id="GDHC01013834">
    <property type="protein sequence ID" value="JAQ04795.1"/>
    <property type="molecule type" value="Transcribed_RNA"/>
</dbReference>